<comment type="caution">
    <text evidence="1">The sequence shown here is derived from an EMBL/GenBank/DDBJ whole genome shotgun (WGS) entry which is preliminary data.</text>
</comment>
<name>A0ABR2MXZ7_9ASPA</name>
<gene>
    <name evidence="1" type="ORF">KSP40_PGU004926</name>
</gene>
<evidence type="ECO:0000313" key="2">
    <source>
        <dbReference type="Proteomes" id="UP001412067"/>
    </source>
</evidence>
<proteinExistence type="predicted"/>
<organism evidence="1 2">
    <name type="scientific">Platanthera guangdongensis</name>
    <dbReference type="NCBI Taxonomy" id="2320717"/>
    <lineage>
        <taxon>Eukaryota</taxon>
        <taxon>Viridiplantae</taxon>
        <taxon>Streptophyta</taxon>
        <taxon>Embryophyta</taxon>
        <taxon>Tracheophyta</taxon>
        <taxon>Spermatophyta</taxon>
        <taxon>Magnoliopsida</taxon>
        <taxon>Liliopsida</taxon>
        <taxon>Asparagales</taxon>
        <taxon>Orchidaceae</taxon>
        <taxon>Orchidoideae</taxon>
        <taxon>Orchideae</taxon>
        <taxon>Orchidinae</taxon>
        <taxon>Platanthera</taxon>
    </lineage>
</organism>
<keyword evidence="2" id="KW-1185">Reference proteome</keyword>
<dbReference type="Proteomes" id="UP001412067">
    <property type="component" value="Unassembled WGS sequence"/>
</dbReference>
<sequence length="87" mass="9948">MSELSLDMEVFFRFSTVKKEQAHELIIQGRNKLIGSLLYVPMSPHGRNMGTYKRFWHSRPPPGRPTRRAISSVVERPPDNCVVVPGL</sequence>
<dbReference type="EMBL" id="JBBWWR010000003">
    <property type="protein sequence ID" value="KAK8969104.1"/>
    <property type="molecule type" value="Genomic_DNA"/>
</dbReference>
<evidence type="ECO:0000313" key="1">
    <source>
        <dbReference type="EMBL" id="KAK8969104.1"/>
    </source>
</evidence>
<protein>
    <submittedName>
        <fullName evidence="1">Uncharacterized protein</fullName>
    </submittedName>
</protein>
<reference evidence="1 2" key="1">
    <citation type="journal article" date="2022" name="Nat. Plants">
        <title>Genomes of leafy and leafless Platanthera orchids illuminate the evolution of mycoheterotrophy.</title>
        <authorList>
            <person name="Li M.H."/>
            <person name="Liu K.W."/>
            <person name="Li Z."/>
            <person name="Lu H.C."/>
            <person name="Ye Q.L."/>
            <person name="Zhang D."/>
            <person name="Wang J.Y."/>
            <person name="Li Y.F."/>
            <person name="Zhong Z.M."/>
            <person name="Liu X."/>
            <person name="Yu X."/>
            <person name="Liu D.K."/>
            <person name="Tu X.D."/>
            <person name="Liu B."/>
            <person name="Hao Y."/>
            <person name="Liao X.Y."/>
            <person name="Jiang Y.T."/>
            <person name="Sun W.H."/>
            <person name="Chen J."/>
            <person name="Chen Y.Q."/>
            <person name="Ai Y."/>
            <person name="Zhai J.W."/>
            <person name="Wu S.S."/>
            <person name="Zhou Z."/>
            <person name="Hsiao Y.Y."/>
            <person name="Wu W.L."/>
            <person name="Chen Y.Y."/>
            <person name="Lin Y.F."/>
            <person name="Hsu J.L."/>
            <person name="Li C.Y."/>
            <person name="Wang Z.W."/>
            <person name="Zhao X."/>
            <person name="Zhong W.Y."/>
            <person name="Ma X.K."/>
            <person name="Ma L."/>
            <person name="Huang J."/>
            <person name="Chen G.Z."/>
            <person name="Huang M.Z."/>
            <person name="Huang L."/>
            <person name="Peng D.H."/>
            <person name="Luo Y.B."/>
            <person name="Zou S.Q."/>
            <person name="Chen S.P."/>
            <person name="Lan S."/>
            <person name="Tsai W.C."/>
            <person name="Van de Peer Y."/>
            <person name="Liu Z.J."/>
        </authorList>
    </citation>
    <scope>NUCLEOTIDE SEQUENCE [LARGE SCALE GENOMIC DNA]</scope>
    <source>
        <tissue evidence="1">Flower</tissue>
    </source>
</reference>
<accession>A0ABR2MXZ7</accession>